<keyword evidence="1" id="KW-0472">Membrane</keyword>
<accession>A0A2A6FR53</accession>
<dbReference type="AlphaFoldDB" id="A0A2A6FR53"/>
<name>A0A2A6FR53_9MICO</name>
<evidence type="ECO:0000256" key="1">
    <source>
        <dbReference type="SAM" id="Phobius"/>
    </source>
</evidence>
<proteinExistence type="predicted"/>
<keyword evidence="1" id="KW-1133">Transmembrane helix</keyword>
<evidence type="ECO:0000313" key="2">
    <source>
        <dbReference type="EMBL" id="PDQ35365.1"/>
    </source>
</evidence>
<comment type="caution">
    <text evidence="2">The sequence shown here is derived from an EMBL/GenBank/DDBJ whole genome shotgun (WGS) entry which is preliminary data.</text>
</comment>
<sequence length="300" mass="31153">MTCSGVPEYRVGASASYGAARLGARVNLYEMFGAQRLLAAGTASAVTDAAQTPWIGLDFQPTIGTQVASTYVAEGDSFADLLTVGTVGSGTWIVIDGQPVELTATGTLYGPFDEQPAEAETAPTGAPIVGTETLLLNGTGEYTSSGSLTATESGFYTWVWGIDKAAQGENGKYIRGSFMDWFGRVAETHVTPFQPEAVSNCWVETFYSPDGEVLHRGECGAAGETTKVVKTPDTPTVTPPVTPPGPSVLASTGAGWSLAGLIAGLVLLTTGGMLWFGRKLAQHCARTATIGDGKVLPDTE</sequence>
<reference evidence="3" key="1">
    <citation type="submission" date="2017-03" db="EMBL/GenBank/DDBJ databases">
        <authorList>
            <person name="Lund M.B."/>
        </authorList>
    </citation>
    <scope>NUCLEOTIDE SEQUENCE [LARGE SCALE GENOMIC DNA]</scope>
</reference>
<dbReference type="EMBL" id="NAEP01000035">
    <property type="protein sequence ID" value="PDQ35365.1"/>
    <property type="molecule type" value="Genomic_DNA"/>
</dbReference>
<feature type="transmembrane region" description="Helical" evidence="1">
    <location>
        <begin position="254"/>
        <end position="276"/>
    </location>
</feature>
<gene>
    <name evidence="2" type="ORF">B5766_06430</name>
</gene>
<protein>
    <submittedName>
        <fullName evidence="2">Uncharacterized protein</fullName>
    </submittedName>
</protein>
<dbReference type="Proteomes" id="UP000219994">
    <property type="component" value="Unassembled WGS sequence"/>
</dbReference>
<evidence type="ECO:0000313" key="3">
    <source>
        <dbReference type="Proteomes" id="UP000219994"/>
    </source>
</evidence>
<organism evidence="2 3">
    <name type="scientific">Candidatus Lumbricidiphila eiseniae</name>
    <dbReference type="NCBI Taxonomy" id="1969409"/>
    <lineage>
        <taxon>Bacteria</taxon>
        <taxon>Bacillati</taxon>
        <taxon>Actinomycetota</taxon>
        <taxon>Actinomycetes</taxon>
        <taxon>Micrococcales</taxon>
        <taxon>Microbacteriaceae</taxon>
        <taxon>Candidatus Lumbricidiphila</taxon>
    </lineage>
</organism>
<keyword evidence="1" id="KW-0812">Transmembrane</keyword>